<evidence type="ECO:0000313" key="5">
    <source>
        <dbReference type="Proteomes" id="UP000183832"/>
    </source>
</evidence>
<dbReference type="PANTHER" id="PTHR10340">
    <property type="entry name" value="SPHINGOMYELIN PHOSPHODIESTERASE"/>
    <property type="match status" value="1"/>
</dbReference>
<keyword evidence="1" id="KW-0378">Hydrolase</keyword>
<name>A0A1J1IIR8_9DIPT</name>
<dbReference type="SUPFAM" id="SSF56300">
    <property type="entry name" value="Metallo-dependent phosphatases"/>
    <property type="match status" value="1"/>
</dbReference>
<dbReference type="AlphaFoldDB" id="A0A1J1IIR8"/>
<gene>
    <name evidence="4" type="ORF">CLUMA_CG013396</name>
</gene>
<dbReference type="InterPro" id="IPR045473">
    <property type="entry name" value="ASM_C"/>
</dbReference>
<protein>
    <submittedName>
        <fullName evidence="4">CLUMA_CG013396, isoform A</fullName>
    </submittedName>
</protein>
<evidence type="ECO:0000259" key="3">
    <source>
        <dbReference type="Pfam" id="PF19272"/>
    </source>
</evidence>
<dbReference type="STRING" id="568069.A0A1J1IIR8"/>
<keyword evidence="5" id="KW-1185">Reference proteome</keyword>
<dbReference type="PANTHER" id="PTHR10340:SF57">
    <property type="entry name" value="METALLOPHOS DOMAIN-CONTAINING PROTEIN"/>
    <property type="match status" value="1"/>
</dbReference>
<dbReference type="Proteomes" id="UP000183832">
    <property type="component" value="Unassembled WGS sequence"/>
</dbReference>
<keyword evidence="2" id="KW-0325">Glycoprotein</keyword>
<organism evidence="4 5">
    <name type="scientific">Clunio marinus</name>
    <dbReference type="NCBI Taxonomy" id="568069"/>
    <lineage>
        <taxon>Eukaryota</taxon>
        <taxon>Metazoa</taxon>
        <taxon>Ecdysozoa</taxon>
        <taxon>Arthropoda</taxon>
        <taxon>Hexapoda</taxon>
        <taxon>Insecta</taxon>
        <taxon>Pterygota</taxon>
        <taxon>Neoptera</taxon>
        <taxon>Endopterygota</taxon>
        <taxon>Diptera</taxon>
        <taxon>Nematocera</taxon>
        <taxon>Chironomoidea</taxon>
        <taxon>Chironomidae</taxon>
        <taxon>Clunio</taxon>
    </lineage>
</organism>
<dbReference type="Gene3D" id="3.60.21.10">
    <property type="match status" value="1"/>
</dbReference>
<dbReference type="GO" id="GO:0008081">
    <property type="term" value="F:phosphoric diester hydrolase activity"/>
    <property type="evidence" value="ECO:0007669"/>
    <property type="project" value="TreeGrafter"/>
</dbReference>
<dbReference type="GO" id="GO:0005615">
    <property type="term" value="C:extracellular space"/>
    <property type="evidence" value="ECO:0007669"/>
    <property type="project" value="TreeGrafter"/>
</dbReference>
<dbReference type="OrthoDB" id="348678at2759"/>
<evidence type="ECO:0000313" key="4">
    <source>
        <dbReference type="EMBL" id="CRL00115.1"/>
    </source>
</evidence>
<reference evidence="4 5" key="1">
    <citation type="submission" date="2015-04" db="EMBL/GenBank/DDBJ databases">
        <authorList>
            <person name="Syromyatnikov M.Y."/>
            <person name="Popov V.N."/>
        </authorList>
    </citation>
    <scope>NUCLEOTIDE SEQUENCE [LARGE SCALE GENOMIC DNA]</scope>
</reference>
<dbReference type="InterPro" id="IPR029052">
    <property type="entry name" value="Metallo-depent_PP-like"/>
</dbReference>
<evidence type="ECO:0000256" key="2">
    <source>
        <dbReference type="ARBA" id="ARBA00023180"/>
    </source>
</evidence>
<dbReference type="Pfam" id="PF19272">
    <property type="entry name" value="ASMase_C"/>
    <property type="match status" value="1"/>
</dbReference>
<accession>A0A1J1IIR8</accession>
<proteinExistence type="predicted"/>
<sequence length="602" mass="69603">MGLSRILKSFPTISFAWFYLFIMLENADAKIGYFWHITDLHFDSAYSTKGDIVRSCWHTEHHQSTSRAPGYYGDYLCDSPWTLLETASQAMREKQGDNVEFVLWTGDGLSHSARRSSESHRLELLRNITELLGRTFPSQFVFPVLGHEDVQNNDYKDYKNFLVSLGNIWRQWLPLEALQTFEKGGYYTIEQTKSRLRIVVLNTNFMRHDFKYSQSHLSAVRQRPDGSVLGQQQYNMGYHRKHYHHDNDEHNTNNNFNRYNKDRYYGSHSNSDEARLNLQNGAGENGAIVSALSVSHESEKQWEWLEDVLAKSNRNKETVYIVGHMPPGSDERQIGIIPNGHTTYSEKNNLRYLRLIRKYSSIIQGQFFGHLHSDSFRIVYNDMGKPVSWIMIAPSITPRKMLGGSNNPAMRLYKFETDTGQVLDYTQYYLDLESANSRKDGAPAWQSEYNLTTYYHGLGEISREISAVSLHNLADRFTNPEDILFSKYYRANSVRFPTQPCEGVCSLNHYCAITRIDYREYRQCLETAASALASRTRSNQDDLNNKILLLLIAFIQLFVHQQFVSTQIILNAICSKLNVVQGFKNAVSIFKVMNLKKTQKNC</sequence>
<evidence type="ECO:0000256" key="1">
    <source>
        <dbReference type="ARBA" id="ARBA00022801"/>
    </source>
</evidence>
<dbReference type="EMBL" id="CVRI01000054">
    <property type="protein sequence ID" value="CRL00115.1"/>
    <property type="molecule type" value="Genomic_DNA"/>
</dbReference>
<feature type="domain" description="Sphingomyelin phosphodiesterase C-terminal" evidence="3">
    <location>
        <begin position="385"/>
        <end position="528"/>
    </location>
</feature>